<dbReference type="PANTHER" id="PTHR33053">
    <property type="entry name" value="PROTEIN, PUTATIVE-RELATED"/>
    <property type="match status" value="1"/>
</dbReference>
<reference evidence="1" key="1">
    <citation type="submission" date="2022-03" db="EMBL/GenBank/DDBJ databases">
        <authorList>
            <person name="Tunstrom K."/>
        </authorList>
    </citation>
    <scope>NUCLEOTIDE SEQUENCE</scope>
</reference>
<evidence type="ECO:0000313" key="1">
    <source>
        <dbReference type="EMBL" id="CAH2096791.1"/>
    </source>
</evidence>
<keyword evidence="2" id="KW-1185">Reference proteome</keyword>
<dbReference type="EMBL" id="CAKOGL010000017">
    <property type="protein sequence ID" value="CAH2096791.1"/>
    <property type="molecule type" value="Genomic_DNA"/>
</dbReference>
<accession>A0AAU9UCR6</accession>
<name>A0AAU9UCR6_EUPED</name>
<organism evidence="1 2">
    <name type="scientific">Euphydryas editha</name>
    <name type="common">Edith's checkerspot</name>
    <dbReference type="NCBI Taxonomy" id="104508"/>
    <lineage>
        <taxon>Eukaryota</taxon>
        <taxon>Metazoa</taxon>
        <taxon>Ecdysozoa</taxon>
        <taxon>Arthropoda</taxon>
        <taxon>Hexapoda</taxon>
        <taxon>Insecta</taxon>
        <taxon>Pterygota</taxon>
        <taxon>Neoptera</taxon>
        <taxon>Endopterygota</taxon>
        <taxon>Lepidoptera</taxon>
        <taxon>Glossata</taxon>
        <taxon>Ditrysia</taxon>
        <taxon>Papilionoidea</taxon>
        <taxon>Nymphalidae</taxon>
        <taxon>Nymphalinae</taxon>
        <taxon>Euphydryas</taxon>
    </lineage>
</organism>
<dbReference type="PANTHER" id="PTHR33053:SF24">
    <property type="entry name" value="TRANSPOSASE DOMAIN-CONTAINING PROTEIN"/>
    <property type="match status" value="1"/>
</dbReference>
<proteinExistence type="predicted"/>
<gene>
    <name evidence="1" type="ORF">EEDITHA_LOCUS12088</name>
</gene>
<evidence type="ECO:0000313" key="2">
    <source>
        <dbReference type="Proteomes" id="UP001153954"/>
    </source>
</evidence>
<protein>
    <submittedName>
        <fullName evidence="1">Uncharacterized protein</fullName>
    </submittedName>
</protein>
<dbReference type="Proteomes" id="UP001153954">
    <property type="component" value="Unassembled WGS sequence"/>
</dbReference>
<dbReference type="AlphaFoldDB" id="A0AAU9UCR6"/>
<sequence length="255" mass="28528">MAEKIKYSKKAIVGKRQLLRRAKEAELSVISNLQESTTAVSASSSLVNLPCTLYNNSQSKIVSQGSSNNSNLLMQHDISHESHITTFDDEHSLTDTDSIKSIKDDDFKTELKHWATQYQIPHNALNSLLKIVSLLCPGLSKDSRTLLTTPLQLEITKLDTGELIYLGLLSQIQKQIKLFDDTDNNVGNREIKVSFNIDGLPLFKSTNTQLWPILGLLKNNSNARPFVVALFCGRAKPSPLDVFLKQFIDELEKNT</sequence>
<comment type="caution">
    <text evidence="1">The sequence shown here is derived from an EMBL/GenBank/DDBJ whole genome shotgun (WGS) entry which is preliminary data.</text>
</comment>